<gene>
    <name evidence="7" type="primary">CSON000898</name>
</gene>
<name>A0A336LQI7_CULSO</name>
<dbReference type="PANTHER" id="PTHR21013">
    <property type="entry name" value="ATP SYNTHASE MITOCHONDRIAL F1 COMPLEX ASSEMBLY FACTOR 2/ATP12 PROTEIN, MITOCHONDRIAL PRECURSOR"/>
    <property type="match status" value="1"/>
</dbReference>
<dbReference type="PANTHER" id="PTHR21013:SF10">
    <property type="entry name" value="ATP SYNTHASE MITOCHONDRIAL F1 COMPLEX ASSEMBLY FACTOR 2"/>
    <property type="match status" value="1"/>
</dbReference>
<dbReference type="Pfam" id="PF07542">
    <property type="entry name" value="ATP12"/>
    <property type="match status" value="1"/>
</dbReference>
<evidence type="ECO:0000256" key="2">
    <source>
        <dbReference type="ARBA" id="ARBA00008231"/>
    </source>
</evidence>
<dbReference type="EMBL" id="UFQS01000114">
    <property type="protein sequence ID" value="SSW99840.1"/>
    <property type="molecule type" value="Genomic_DNA"/>
</dbReference>
<dbReference type="GO" id="GO:0005739">
    <property type="term" value="C:mitochondrion"/>
    <property type="evidence" value="ECO:0007669"/>
    <property type="project" value="UniProtKB-SubCell"/>
</dbReference>
<dbReference type="OMA" id="WDPVLHW"/>
<organism evidence="7">
    <name type="scientific">Culicoides sonorensis</name>
    <name type="common">Biting midge</name>
    <dbReference type="NCBI Taxonomy" id="179676"/>
    <lineage>
        <taxon>Eukaryota</taxon>
        <taxon>Metazoa</taxon>
        <taxon>Ecdysozoa</taxon>
        <taxon>Arthropoda</taxon>
        <taxon>Hexapoda</taxon>
        <taxon>Insecta</taxon>
        <taxon>Pterygota</taxon>
        <taxon>Neoptera</taxon>
        <taxon>Endopterygota</taxon>
        <taxon>Diptera</taxon>
        <taxon>Nematocera</taxon>
        <taxon>Chironomoidea</taxon>
        <taxon>Ceratopogonidae</taxon>
        <taxon>Ceratopogoninae</taxon>
        <taxon>Culicoides</taxon>
        <taxon>Monoculicoides</taxon>
    </lineage>
</organism>
<dbReference type="InterPro" id="IPR011419">
    <property type="entry name" value="ATP12_ATP_synth-F1-assembly"/>
</dbReference>
<keyword evidence="4" id="KW-0496">Mitochondrion</keyword>
<evidence type="ECO:0000313" key="7">
    <source>
        <dbReference type="EMBL" id="SSX20220.1"/>
    </source>
</evidence>
<sequence>MGSTIKFCHFTDKTNNINMMLKIIKLCTVKQHFFFGVSQNRFYPALPKRFYKNTRILQNNDKFEITLDHKKLKTPSGTVMLVNSKTLALGIASEWDSQKEAINRSAMHLTALVNTAIDNPNKFSQLDIVNYLINYIQTDTVLFFSTDEPGLLETQNKEWTPIIKWFNKEFNCDLQKTTDLTVPIINPGTKMNISNYLNSYDRIALHGFTYAVDTLKSFILACAVIKQHISIEKAVLLSRLEEEYQMGHWGRVEWAHDLSQLELQARLSAAVLFIYCNSSSNFIKKKMD</sequence>
<evidence type="ECO:0000313" key="6">
    <source>
        <dbReference type="EMBL" id="SSW99840.1"/>
    </source>
</evidence>
<dbReference type="SUPFAM" id="SSF160909">
    <property type="entry name" value="ATP12-like"/>
    <property type="match status" value="1"/>
</dbReference>
<dbReference type="GO" id="GO:0033615">
    <property type="term" value="P:mitochondrial proton-transporting ATP synthase complex assembly"/>
    <property type="evidence" value="ECO:0007669"/>
    <property type="project" value="TreeGrafter"/>
</dbReference>
<evidence type="ECO:0000256" key="4">
    <source>
        <dbReference type="ARBA" id="ARBA00023128"/>
    </source>
</evidence>
<accession>A0A336LQI7</accession>
<dbReference type="InterPro" id="IPR042272">
    <property type="entry name" value="ATP12_ATP_synth-F1-assembly_N"/>
</dbReference>
<keyword evidence="3" id="KW-0809">Transit peptide</keyword>
<reference evidence="7" key="2">
    <citation type="submission" date="2018-07" db="EMBL/GenBank/DDBJ databases">
        <authorList>
            <person name="Quirk P.G."/>
            <person name="Krulwich T.A."/>
        </authorList>
    </citation>
    <scope>NUCLEOTIDE SEQUENCE</scope>
</reference>
<reference evidence="6" key="1">
    <citation type="submission" date="2018-04" db="EMBL/GenBank/DDBJ databases">
        <authorList>
            <person name="Go L.Y."/>
            <person name="Mitchell J.A."/>
        </authorList>
    </citation>
    <scope>NUCLEOTIDE SEQUENCE</scope>
    <source>
        <tissue evidence="6">Whole organism</tissue>
    </source>
</reference>
<dbReference type="EMBL" id="UFQT01000114">
    <property type="protein sequence ID" value="SSX20220.1"/>
    <property type="molecule type" value="Genomic_DNA"/>
</dbReference>
<evidence type="ECO:0000256" key="1">
    <source>
        <dbReference type="ARBA" id="ARBA00004173"/>
    </source>
</evidence>
<dbReference type="Gene3D" id="1.10.3580.10">
    <property type="entry name" value="ATP12 ATPase"/>
    <property type="match status" value="1"/>
</dbReference>
<protein>
    <submittedName>
        <fullName evidence="7">CSON000898 protein</fullName>
    </submittedName>
</protein>
<comment type="subcellular location">
    <subcellularLocation>
        <location evidence="1">Mitochondrion</location>
    </subcellularLocation>
</comment>
<dbReference type="VEuPathDB" id="VectorBase:CSON000898"/>
<comment type="similarity">
    <text evidence="2">Belongs to the ATP12 family.</text>
</comment>
<dbReference type="Gene3D" id="3.30.2180.10">
    <property type="entry name" value="ATP12-like"/>
    <property type="match status" value="1"/>
</dbReference>
<dbReference type="AlphaFoldDB" id="A0A336LQI7"/>
<keyword evidence="5" id="KW-0143">Chaperone</keyword>
<dbReference type="InterPro" id="IPR023335">
    <property type="entry name" value="ATP12_ortho_dom_sf"/>
</dbReference>
<proteinExistence type="inferred from homology"/>
<evidence type="ECO:0000256" key="3">
    <source>
        <dbReference type="ARBA" id="ARBA00022946"/>
    </source>
</evidence>
<evidence type="ECO:0000256" key="5">
    <source>
        <dbReference type="ARBA" id="ARBA00023186"/>
    </source>
</evidence>